<comment type="caution">
    <text evidence="3">The sequence shown here is derived from an EMBL/GenBank/DDBJ whole genome shotgun (WGS) entry which is preliminary data.</text>
</comment>
<evidence type="ECO:0000259" key="2">
    <source>
        <dbReference type="Pfam" id="PF20906"/>
    </source>
</evidence>
<dbReference type="SUPFAM" id="SSF160991">
    <property type="entry name" value="CV3147-like"/>
    <property type="match status" value="1"/>
</dbReference>
<feature type="domain" description="S-Me-THD-like C-terminal" evidence="2">
    <location>
        <begin position="167"/>
        <end position="355"/>
    </location>
</feature>
<dbReference type="Pfam" id="PF06032">
    <property type="entry name" value="S-Me-THD_N"/>
    <property type="match status" value="1"/>
</dbReference>
<dbReference type="AlphaFoldDB" id="A0A7C9JIU9"/>
<organism evidence="3">
    <name type="scientific">Muribaculaceae bacterium Z82</name>
    <dbReference type="NCBI Taxonomy" id="2304548"/>
    <lineage>
        <taxon>Bacteria</taxon>
        <taxon>Pseudomonadati</taxon>
        <taxon>Bacteroidota</taxon>
        <taxon>Bacteroidia</taxon>
        <taxon>Bacteroidales</taxon>
        <taxon>Muribaculaceae</taxon>
    </lineage>
</organism>
<dbReference type="InterPro" id="IPR024071">
    <property type="entry name" value="S-Me-THD_C_sf"/>
</dbReference>
<name>A0A7C9JIU9_9BACT</name>
<reference evidence="3" key="1">
    <citation type="submission" date="2018-08" db="EMBL/GenBank/DDBJ databases">
        <title>Murine metabolic-syndrome-specific gut microbial biobank.</title>
        <authorList>
            <person name="Liu C."/>
        </authorList>
    </citation>
    <scope>NUCLEOTIDE SEQUENCE [LARGE SCALE GENOMIC DNA]</scope>
    <source>
        <strain evidence="3">Z82</strain>
    </source>
</reference>
<gene>
    <name evidence="3" type="ORF">D1639_03775</name>
</gene>
<dbReference type="Pfam" id="PF20906">
    <property type="entry name" value="S-Me-THD_C"/>
    <property type="match status" value="1"/>
</dbReference>
<dbReference type="InterPro" id="IPR010318">
    <property type="entry name" value="S-Me-THD_N"/>
</dbReference>
<dbReference type="InterPro" id="IPR027479">
    <property type="entry name" value="S-Me-THD_N_sf"/>
</dbReference>
<dbReference type="Gene3D" id="2.40.390.10">
    <property type="entry name" value="CV3147-like"/>
    <property type="match status" value="1"/>
</dbReference>
<sequence length="380" mass="40608">MRRRIGIEDIEDMALGATVLGAGGGGDPYVGKLMVIEAIRKYGDIELISPDEVPDDATVVVSQMMGAPTIMVEKVCSGVEPMVTYDEMVKELGEEPYAIYAVEAGGVNSMIPFILGATRQIPVVDADLMGRAFPELQMTTLGINGVKGMPAVLADEKGNTVTVRAVDDVWLERIARQATSVMGGYTILASYQCTGRQLKEFGIHGTPTLCQEIGRTLREARENHTDPIDAVLEVTKGFRLFKGKVVDVDRKTDGMFVRGQAVVDGLDDDKGSQLVIKFQNENIIALKDGEPVCTAPDLIVSLDAESGTPVTTEGLKYGARVVVCGLPCDPQWRTPQGLKVVGPRYFGYDVDYVPIEERAAAAGLSGACGNGKTDGEGACA</sequence>
<accession>A0A7C9JIU9</accession>
<feature type="domain" description="S-Me-THD N-terminal" evidence="1">
    <location>
        <begin position="8"/>
        <end position="164"/>
    </location>
</feature>
<dbReference type="InterPro" id="IPR048350">
    <property type="entry name" value="S-Me-THD-like_C"/>
</dbReference>
<evidence type="ECO:0000313" key="3">
    <source>
        <dbReference type="EMBL" id="NBI34162.1"/>
    </source>
</evidence>
<proteinExistence type="predicted"/>
<dbReference type="EMBL" id="QWKH01000016">
    <property type="protein sequence ID" value="NBI34162.1"/>
    <property type="molecule type" value="Genomic_DNA"/>
</dbReference>
<evidence type="ECO:0000259" key="1">
    <source>
        <dbReference type="Pfam" id="PF06032"/>
    </source>
</evidence>
<protein>
    <submittedName>
        <fullName evidence="3">DUF917 domain-containing protein</fullName>
    </submittedName>
</protein>
<dbReference type="Gene3D" id="3.40.1610.10">
    <property type="entry name" value="CV3147-like domain"/>
    <property type="match status" value="1"/>
</dbReference>